<keyword evidence="2" id="KW-1133">Transmembrane helix</keyword>
<keyword evidence="2" id="KW-0472">Membrane</keyword>
<evidence type="ECO:0000256" key="2">
    <source>
        <dbReference type="SAM" id="Phobius"/>
    </source>
</evidence>
<feature type="transmembrane region" description="Helical" evidence="2">
    <location>
        <begin position="126"/>
        <end position="150"/>
    </location>
</feature>
<dbReference type="EMBL" id="JAQQWL010000019">
    <property type="protein sequence ID" value="KAK8036635.1"/>
    <property type="molecule type" value="Genomic_DNA"/>
</dbReference>
<feature type="domain" description="DUF7703" evidence="3">
    <location>
        <begin position="23"/>
        <end position="279"/>
    </location>
</feature>
<dbReference type="Proteomes" id="UP001480595">
    <property type="component" value="Unassembled WGS sequence"/>
</dbReference>
<protein>
    <recommendedName>
        <fullName evidence="3">DUF7703 domain-containing protein</fullName>
    </recommendedName>
</protein>
<evidence type="ECO:0000313" key="4">
    <source>
        <dbReference type="EMBL" id="KAK8036635.1"/>
    </source>
</evidence>
<feature type="transmembrane region" description="Helical" evidence="2">
    <location>
        <begin position="170"/>
        <end position="188"/>
    </location>
</feature>
<keyword evidence="5" id="KW-1185">Reference proteome</keyword>
<feature type="transmembrane region" description="Helical" evidence="2">
    <location>
        <begin position="91"/>
        <end position="114"/>
    </location>
</feature>
<dbReference type="GeneID" id="92099878"/>
<evidence type="ECO:0000313" key="5">
    <source>
        <dbReference type="Proteomes" id="UP001480595"/>
    </source>
</evidence>
<dbReference type="Pfam" id="PF24802">
    <property type="entry name" value="DUF7703"/>
    <property type="match status" value="1"/>
</dbReference>
<dbReference type="RefSeq" id="XP_066707516.1">
    <property type="nucleotide sequence ID" value="XM_066866813.1"/>
</dbReference>
<feature type="transmembrane region" description="Helical" evidence="2">
    <location>
        <begin position="58"/>
        <end position="79"/>
    </location>
</feature>
<name>A0ABR1SSC1_9PEZI</name>
<feature type="region of interest" description="Disordered" evidence="1">
    <location>
        <begin position="307"/>
        <end position="331"/>
    </location>
</feature>
<dbReference type="PANTHER" id="PTHR37013">
    <property type="entry name" value="INTEGRAL MEMBRANE PROTEIN (AFU_ORTHOLOGUE AFUA_1G05950)-RELATED"/>
    <property type="match status" value="1"/>
</dbReference>
<gene>
    <name evidence="4" type="ORF">PG994_015406</name>
</gene>
<sequence length="331" mass="36649">MGTRDATQAKFSGEVIVVHGDLSPAQLTAVTVLLAIAMWNAVEMVPLVFFTFKRFRTLYFWSICAATFGIAVCATSQIVSTWGPDPYDRTLLAASAVSCLGWAPMVTGQSFVLYSRLHLLNVPPRTLKLVLIMIIFDGIVLHSIGTAFTMEPLITQSQRLERVYATFEKLQVTAFMTQEFVLSGLYLWKAHKFLAQYTCPLQLSPSRISSARRHSCDKVKGLLLYLIVANVVVMLLDVTIIALEYAGMHQVQLSYKAFVYALKLKIELGILNQLVGFVRRVHRLQTEADGSTALEREWQTTLETTFASPSYHGRDGGNGNAGEGSNSGQGR</sequence>
<feature type="transmembrane region" description="Helical" evidence="2">
    <location>
        <begin position="27"/>
        <end position="51"/>
    </location>
</feature>
<evidence type="ECO:0000259" key="3">
    <source>
        <dbReference type="Pfam" id="PF24802"/>
    </source>
</evidence>
<reference evidence="4 5" key="1">
    <citation type="submission" date="2023-01" db="EMBL/GenBank/DDBJ databases">
        <title>Analysis of 21 Apiospora genomes using comparative genomics revels a genus with tremendous synthesis potential of carbohydrate active enzymes and secondary metabolites.</title>
        <authorList>
            <person name="Sorensen T."/>
        </authorList>
    </citation>
    <scope>NUCLEOTIDE SEQUENCE [LARGE SCALE GENOMIC DNA]</scope>
    <source>
        <strain evidence="4 5">CBS 135458</strain>
    </source>
</reference>
<comment type="caution">
    <text evidence="4">The sequence shown here is derived from an EMBL/GenBank/DDBJ whole genome shotgun (WGS) entry which is preliminary data.</text>
</comment>
<evidence type="ECO:0000256" key="1">
    <source>
        <dbReference type="SAM" id="MobiDB-lite"/>
    </source>
</evidence>
<feature type="compositionally biased region" description="Gly residues" evidence="1">
    <location>
        <begin position="316"/>
        <end position="331"/>
    </location>
</feature>
<organism evidence="4 5">
    <name type="scientific">Apiospora phragmitis</name>
    <dbReference type="NCBI Taxonomy" id="2905665"/>
    <lineage>
        <taxon>Eukaryota</taxon>
        <taxon>Fungi</taxon>
        <taxon>Dikarya</taxon>
        <taxon>Ascomycota</taxon>
        <taxon>Pezizomycotina</taxon>
        <taxon>Sordariomycetes</taxon>
        <taxon>Xylariomycetidae</taxon>
        <taxon>Amphisphaeriales</taxon>
        <taxon>Apiosporaceae</taxon>
        <taxon>Apiospora</taxon>
    </lineage>
</organism>
<proteinExistence type="predicted"/>
<accession>A0ABR1SSC1</accession>
<dbReference type="InterPro" id="IPR056120">
    <property type="entry name" value="DUF7703"/>
</dbReference>
<dbReference type="PANTHER" id="PTHR37013:SF5">
    <property type="entry name" value="INTEGRAL MEMBRANE PROTEIN"/>
    <property type="match status" value="1"/>
</dbReference>
<feature type="transmembrane region" description="Helical" evidence="2">
    <location>
        <begin position="222"/>
        <end position="245"/>
    </location>
</feature>
<keyword evidence="2" id="KW-0812">Transmembrane</keyword>